<evidence type="ECO:0000256" key="1">
    <source>
        <dbReference type="SAM" id="MobiDB-lite"/>
    </source>
</evidence>
<comment type="caution">
    <text evidence="2">The sequence shown here is derived from an EMBL/GenBank/DDBJ whole genome shotgun (WGS) entry which is preliminary data.</text>
</comment>
<dbReference type="AlphaFoldDB" id="A0A8H6G1Z2"/>
<gene>
    <name evidence="2" type="ORF">HO173_002938</name>
</gene>
<accession>A0A8H6G1Z2</accession>
<dbReference type="Proteomes" id="UP000578531">
    <property type="component" value="Unassembled WGS sequence"/>
</dbReference>
<feature type="region of interest" description="Disordered" evidence="1">
    <location>
        <begin position="33"/>
        <end position="71"/>
    </location>
</feature>
<keyword evidence="3" id="KW-1185">Reference proteome</keyword>
<dbReference type="EMBL" id="JACCJC010000007">
    <property type="protein sequence ID" value="KAF6239066.1"/>
    <property type="molecule type" value="Genomic_DNA"/>
</dbReference>
<dbReference type="GeneID" id="59284609"/>
<evidence type="ECO:0000313" key="3">
    <source>
        <dbReference type="Proteomes" id="UP000578531"/>
    </source>
</evidence>
<organism evidence="2 3">
    <name type="scientific">Letharia columbiana</name>
    <dbReference type="NCBI Taxonomy" id="112416"/>
    <lineage>
        <taxon>Eukaryota</taxon>
        <taxon>Fungi</taxon>
        <taxon>Dikarya</taxon>
        <taxon>Ascomycota</taxon>
        <taxon>Pezizomycotina</taxon>
        <taxon>Lecanoromycetes</taxon>
        <taxon>OSLEUM clade</taxon>
        <taxon>Lecanoromycetidae</taxon>
        <taxon>Lecanorales</taxon>
        <taxon>Lecanorineae</taxon>
        <taxon>Parmeliaceae</taxon>
        <taxon>Letharia</taxon>
    </lineage>
</organism>
<proteinExistence type="predicted"/>
<sequence length="71" mass="8132">MASKPTSLLASERKTTFHLTFYARLIKGTVMRNVSREKPRNQSSKAIVSNSNDPKNKEPQKGQPIQEYLRK</sequence>
<evidence type="ECO:0000313" key="2">
    <source>
        <dbReference type="EMBL" id="KAF6239066.1"/>
    </source>
</evidence>
<reference evidence="2 3" key="1">
    <citation type="journal article" date="2020" name="Genomics">
        <title>Complete, high-quality genomes from long-read metagenomic sequencing of two wolf lichen thalli reveals enigmatic genome architecture.</title>
        <authorList>
            <person name="McKenzie S.K."/>
            <person name="Walston R.F."/>
            <person name="Allen J.L."/>
        </authorList>
    </citation>
    <scope>NUCLEOTIDE SEQUENCE [LARGE SCALE GENOMIC DNA]</scope>
    <source>
        <strain evidence="2">WasteWater2</strain>
    </source>
</reference>
<feature type="compositionally biased region" description="Polar residues" evidence="1">
    <location>
        <begin position="41"/>
        <end position="53"/>
    </location>
</feature>
<name>A0A8H6G1Z2_9LECA</name>
<dbReference type="RefSeq" id="XP_037168362.1">
    <property type="nucleotide sequence ID" value="XM_037304869.1"/>
</dbReference>
<protein>
    <submittedName>
        <fullName evidence="2">Uncharacterized protein</fullName>
    </submittedName>
</protein>